<evidence type="ECO:0000313" key="1">
    <source>
        <dbReference type="EMBL" id="KAF6146517.1"/>
    </source>
</evidence>
<accession>A0A7J7LVB2</accession>
<dbReference type="AlphaFoldDB" id="A0A7J7LVB2"/>
<organism evidence="1 2">
    <name type="scientific">Kingdonia uniflora</name>
    <dbReference type="NCBI Taxonomy" id="39325"/>
    <lineage>
        <taxon>Eukaryota</taxon>
        <taxon>Viridiplantae</taxon>
        <taxon>Streptophyta</taxon>
        <taxon>Embryophyta</taxon>
        <taxon>Tracheophyta</taxon>
        <taxon>Spermatophyta</taxon>
        <taxon>Magnoliopsida</taxon>
        <taxon>Ranunculales</taxon>
        <taxon>Circaeasteraceae</taxon>
        <taxon>Kingdonia</taxon>
    </lineage>
</organism>
<name>A0A7J7LVB2_9MAGN</name>
<reference evidence="1 2" key="1">
    <citation type="journal article" date="2020" name="IScience">
        <title>Genome Sequencing of the Endangered Kingdonia uniflora (Circaeasteraceae, Ranunculales) Reveals Potential Mechanisms of Evolutionary Specialization.</title>
        <authorList>
            <person name="Sun Y."/>
            <person name="Deng T."/>
            <person name="Zhang A."/>
            <person name="Moore M.J."/>
            <person name="Landis J.B."/>
            <person name="Lin N."/>
            <person name="Zhang H."/>
            <person name="Zhang X."/>
            <person name="Huang J."/>
            <person name="Zhang X."/>
            <person name="Sun H."/>
            <person name="Wang H."/>
        </authorList>
    </citation>
    <scope>NUCLEOTIDE SEQUENCE [LARGE SCALE GENOMIC DNA]</scope>
    <source>
        <strain evidence="1">TB1705</strain>
        <tissue evidence="1">Leaf</tissue>
    </source>
</reference>
<keyword evidence="2" id="KW-1185">Reference proteome</keyword>
<protein>
    <submittedName>
        <fullName evidence="1">Uncharacterized protein</fullName>
    </submittedName>
</protein>
<sequence>MTTANGSSGTGIGSPDVRCPFQPKMVRLDINYAAKIPTKAITDALCGLESHNSREVLSVLDIILR</sequence>
<dbReference type="EMBL" id="JACGCM010001975">
    <property type="protein sequence ID" value="KAF6146517.1"/>
    <property type="molecule type" value="Genomic_DNA"/>
</dbReference>
<dbReference type="Proteomes" id="UP000541444">
    <property type="component" value="Unassembled WGS sequence"/>
</dbReference>
<comment type="caution">
    <text evidence="1">The sequence shown here is derived from an EMBL/GenBank/DDBJ whole genome shotgun (WGS) entry which is preliminary data.</text>
</comment>
<evidence type="ECO:0000313" key="2">
    <source>
        <dbReference type="Proteomes" id="UP000541444"/>
    </source>
</evidence>
<proteinExistence type="predicted"/>
<gene>
    <name evidence="1" type="ORF">GIB67_042372</name>
</gene>